<dbReference type="PANTHER" id="PTHR43490:SF99">
    <property type="entry name" value="SHORT-CHAIN DEHYDROGENASE_REDUCTASE"/>
    <property type="match status" value="1"/>
</dbReference>
<protein>
    <submittedName>
        <fullName evidence="5">NAD(P)-dependent dehydrogenase (Short-subunit alcohol dehydrogenase family)</fullName>
    </submittedName>
</protein>
<gene>
    <name evidence="5" type="ORF">J2X07_000492</name>
</gene>
<dbReference type="PRINTS" id="PR00080">
    <property type="entry name" value="SDRFAMILY"/>
</dbReference>
<reference evidence="5 6" key="1">
    <citation type="submission" date="2023-07" db="EMBL/GenBank/DDBJ databases">
        <title>Sorghum-associated microbial communities from plants grown in Nebraska, USA.</title>
        <authorList>
            <person name="Schachtman D."/>
        </authorList>
    </citation>
    <scope>NUCLEOTIDE SEQUENCE [LARGE SCALE GENOMIC DNA]</scope>
    <source>
        <strain evidence="5 6">BE211</strain>
    </source>
</reference>
<dbReference type="CDD" id="cd05324">
    <property type="entry name" value="carb_red_PTCR-like_SDR_c"/>
    <property type="match status" value="1"/>
</dbReference>
<evidence type="ECO:0000256" key="2">
    <source>
        <dbReference type="ARBA" id="ARBA00022857"/>
    </source>
</evidence>
<keyword evidence="6" id="KW-1185">Reference proteome</keyword>
<evidence type="ECO:0000256" key="3">
    <source>
        <dbReference type="ARBA" id="ARBA00023002"/>
    </source>
</evidence>
<dbReference type="Gene3D" id="3.40.50.720">
    <property type="entry name" value="NAD(P)-binding Rossmann-like Domain"/>
    <property type="match status" value="1"/>
</dbReference>
<name>A0ABU1TWD7_9BACL</name>
<comment type="similarity">
    <text evidence="1 4">Belongs to the short-chain dehydrogenases/reductases (SDR) family.</text>
</comment>
<dbReference type="InterPro" id="IPR036291">
    <property type="entry name" value="NAD(P)-bd_dom_sf"/>
</dbReference>
<dbReference type="Pfam" id="PF00106">
    <property type="entry name" value="adh_short"/>
    <property type="match status" value="1"/>
</dbReference>
<dbReference type="InterPro" id="IPR045313">
    <property type="entry name" value="CBR1-like"/>
</dbReference>
<sequence length="235" mass="25807">MINDQKIALVTGGNRGIGFELGKQLAEKGFRVLLGCRDLEKGKAAAFQLTKMNLDAEAVELDLHNPDTLQKAFRFVEKQFGRLDVLINNAGVFRDGNHRLVELPEGVLEGTMNTNFFAPYHMVRAFLPLMEKKNYGRIINVSSGMGQMREFSDSGNGSYKISKLALNGLTQVLASEVSGNIKINAVCPGWVRTDMGGPNAPRSVEVAAKSILWLAEIDEDGPNGGFFRDGEEISW</sequence>
<keyword evidence="2" id="KW-0521">NADP</keyword>
<organism evidence="5 6">
    <name type="scientific">Fictibacillus barbaricus</name>
    <dbReference type="NCBI Taxonomy" id="182136"/>
    <lineage>
        <taxon>Bacteria</taxon>
        <taxon>Bacillati</taxon>
        <taxon>Bacillota</taxon>
        <taxon>Bacilli</taxon>
        <taxon>Bacillales</taxon>
        <taxon>Fictibacillaceae</taxon>
        <taxon>Fictibacillus</taxon>
    </lineage>
</organism>
<keyword evidence="3" id="KW-0560">Oxidoreductase</keyword>
<dbReference type="PANTHER" id="PTHR43490">
    <property type="entry name" value="(+)-NEOMENTHOL DEHYDROGENASE"/>
    <property type="match status" value="1"/>
</dbReference>
<proteinExistence type="inferred from homology"/>
<dbReference type="PRINTS" id="PR00081">
    <property type="entry name" value="GDHRDH"/>
</dbReference>
<evidence type="ECO:0000313" key="5">
    <source>
        <dbReference type="EMBL" id="MDR7071517.1"/>
    </source>
</evidence>
<dbReference type="RefSeq" id="WP_310256104.1">
    <property type="nucleotide sequence ID" value="NZ_JAVDWA010000001.1"/>
</dbReference>
<evidence type="ECO:0000256" key="4">
    <source>
        <dbReference type="RuleBase" id="RU000363"/>
    </source>
</evidence>
<evidence type="ECO:0000313" key="6">
    <source>
        <dbReference type="Proteomes" id="UP001258181"/>
    </source>
</evidence>
<dbReference type="InterPro" id="IPR002347">
    <property type="entry name" value="SDR_fam"/>
</dbReference>
<dbReference type="Proteomes" id="UP001258181">
    <property type="component" value="Unassembled WGS sequence"/>
</dbReference>
<comment type="caution">
    <text evidence="5">The sequence shown here is derived from an EMBL/GenBank/DDBJ whole genome shotgun (WGS) entry which is preliminary data.</text>
</comment>
<accession>A0ABU1TWD7</accession>
<dbReference type="EMBL" id="JAVDWA010000001">
    <property type="protein sequence ID" value="MDR7071517.1"/>
    <property type="molecule type" value="Genomic_DNA"/>
</dbReference>
<dbReference type="SUPFAM" id="SSF51735">
    <property type="entry name" value="NAD(P)-binding Rossmann-fold domains"/>
    <property type="match status" value="1"/>
</dbReference>
<evidence type="ECO:0000256" key="1">
    <source>
        <dbReference type="ARBA" id="ARBA00006484"/>
    </source>
</evidence>